<sequence>MGGSPLAPREWVSPDLARRGCRCVELHVVSPRLVYLKLCKVWFNICKNPLRWRTIDMRGGNLYSLGKNSSRLTSLRLVQSYVVEMGKVASKLPLMEYLEISLFPSESHVNPCKWSDDLELHGLQHLQVFGNELTDEGLQEILDCCPRLVSLDLHYCFNLKVDGDLRMRYSIADYEFAEAAQDDVICSELERRQYRMYNNYDYDYDYDYDIPTYGDFYLKTHTHPRNMDVIVLFVIV</sequence>
<reference evidence="1 2" key="1">
    <citation type="submission" date="2018-10" db="EMBL/GenBank/DDBJ databases">
        <title>A high-quality apple genome assembly.</title>
        <authorList>
            <person name="Hu J."/>
        </authorList>
    </citation>
    <scope>NUCLEOTIDE SEQUENCE [LARGE SCALE GENOMIC DNA]</scope>
    <source>
        <strain evidence="2">cv. HFTH1</strain>
        <tissue evidence="1">Young leaf</tissue>
    </source>
</reference>
<protein>
    <recommendedName>
        <fullName evidence="3">F-box domain-containing protein</fullName>
    </recommendedName>
</protein>
<name>A0A498KMJ8_MALDO</name>
<dbReference type="Proteomes" id="UP000290289">
    <property type="component" value="Chromosome 1"/>
</dbReference>
<dbReference type="PANTHER" id="PTHR38926:SF2">
    <property type="entry name" value="F-BOX_LRR-REPEAT PROTEIN 21-RELATED"/>
    <property type="match status" value="1"/>
</dbReference>
<organism evidence="1 2">
    <name type="scientific">Malus domestica</name>
    <name type="common">Apple</name>
    <name type="synonym">Pyrus malus</name>
    <dbReference type="NCBI Taxonomy" id="3750"/>
    <lineage>
        <taxon>Eukaryota</taxon>
        <taxon>Viridiplantae</taxon>
        <taxon>Streptophyta</taxon>
        <taxon>Embryophyta</taxon>
        <taxon>Tracheophyta</taxon>
        <taxon>Spermatophyta</taxon>
        <taxon>Magnoliopsida</taxon>
        <taxon>eudicotyledons</taxon>
        <taxon>Gunneridae</taxon>
        <taxon>Pentapetalae</taxon>
        <taxon>rosids</taxon>
        <taxon>fabids</taxon>
        <taxon>Rosales</taxon>
        <taxon>Rosaceae</taxon>
        <taxon>Amygdaloideae</taxon>
        <taxon>Maleae</taxon>
        <taxon>Malus</taxon>
    </lineage>
</organism>
<dbReference type="EMBL" id="RDQH01000327">
    <property type="protein sequence ID" value="RXI08726.1"/>
    <property type="molecule type" value="Genomic_DNA"/>
</dbReference>
<dbReference type="AlphaFoldDB" id="A0A498KMJ8"/>
<dbReference type="STRING" id="3750.A0A498KMJ8"/>
<comment type="caution">
    <text evidence="1">The sequence shown here is derived from an EMBL/GenBank/DDBJ whole genome shotgun (WGS) entry which is preliminary data.</text>
</comment>
<accession>A0A498KMJ8</accession>
<evidence type="ECO:0000313" key="2">
    <source>
        <dbReference type="Proteomes" id="UP000290289"/>
    </source>
</evidence>
<gene>
    <name evidence="1" type="ORF">DVH24_022870</name>
</gene>
<dbReference type="SUPFAM" id="SSF52047">
    <property type="entry name" value="RNI-like"/>
    <property type="match status" value="1"/>
</dbReference>
<evidence type="ECO:0000313" key="1">
    <source>
        <dbReference type="EMBL" id="RXI08726.1"/>
    </source>
</evidence>
<proteinExistence type="predicted"/>
<evidence type="ECO:0008006" key="3">
    <source>
        <dbReference type="Google" id="ProtNLM"/>
    </source>
</evidence>
<dbReference type="PANTHER" id="PTHR38926">
    <property type="entry name" value="F-BOX DOMAIN CONTAINING PROTEIN, EXPRESSED"/>
    <property type="match status" value="1"/>
</dbReference>
<dbReference type="Gene3D" id="3.80.10.10">
    <property type="entry name" value="Ribonuclease Inhibitor"/>
    <property type="match status" value="1"/>
</dbReference>
<keyword evidence="2" id="KW-1185">Reference proteome</keyword>
<dbReference type="InterPro" id="IPR032675">
    <property type="entry name" value="LRR_dom_sf"/>
</dbReference>